<dbReference type="CDD" id="cd00821">
    <property type="entry name" value="PH"/>
    <property type="match status" value="1"/>
</dbReference>
<dbReference type="KEGG" id="dfa:DFA_01548"/>
<feature type="region of interest" description="Disordered" evidence="1">
    <location>
        <begin position="210"/>
        <end position="236"/>
    </location>
</feature>
<dbReference type="OMA" id="TNQSCIN"/>
<evidence type="ECO:0000256" key="1">
    <source>
        <dbReference type="SAM" id="MobiDB-lite"/>
    </source>
</evidence>
<feature type="compositionally biased region" description="Basic residues" evidence="1">
    <location>
        <begin position="111"/>
        <end position="123"/>
    </location>
</feature>
<feature type="compositionally biased region" description="Polar residues" evidence="1">
    <location>
        <begin position="1"/>
        <end position="10"/>
    </location>
</feature>
<feature type="compositionally biased region" description="Low complexity" evidence="1">
    <location>
        <begin position="223"/>
        <end position="236"/>
    </location>
</feature>
<dbReference type="GeneID" id="14873987"/>
<dbReference type="InterPro" id="IPR011993">
    <property type="entry name" value="PH-like_dom_sf"/>
</dbReference>
<dbReference type="STRING" id="1054147.F4PTE0"/>
<dbReference type="OrthoDB" id="17949at2759"/>
<feature type="region of interest" description="Disordered" evidence="1">
    <location>
        <begin position="1"/>
        <end position="34"/>
    </location>
</feature>
<feature type="region of interest" description="Disordered" evidence="1">
    <location>
        <begin position="96"/>
        <end position="123"/>
    </location>
</feature>
<accession>F4PTE0</accession>
<feature type="compositionally biased region" description="Basic and acidic residues" evidence="1">
    <location>
        <begin position="20"/>
        <end position="29"/>
    </location>
</feature>
<feature type="compositionally biased region" description="Polar residues" evidence="1">
    <location>
        <begin position="253"/>
        <end position="271"/>
    </location>
</feature>
<dbReference type="RefSeq" id="XP_004359512.1">
    <property type="nucleotide sequence ID" value="XM_004359455.1"/>
</dbReference>
<organism evidence="3 4">
    <name type="scientific">Cavenderia fasciculata</name>
    <name type="common">Slime mold</name>
    <name type="synonym">Dictyostelium fasciculatum</name>
    <dbReference type="NCBI Taxonomy" id="261658"/>
    <lineage>
        <taxon>Eukaryota</taxon>
        <taxon>Amoebozoa</taxon>
        <taxon>Evosea</taxon>
        <taxon>Eumycetozoa</taxon>
        <taxon>Dictyostelia</taxon>
        <taxon>Acytosteliales</taxon>
        <taxon>Cavenderiaceae</taxon>
        <taxon>Cavenderia</taxon>
    </lineage>
</organism>
<dbReference type="EMBL" id="GL883010">
    <property type="protein sequence ID" value="EGG21662.1"/>
    <property type="molecule type" value="Genomic_DNA"/>
</dbReference>
<dbReference type="PANTHER" id="PTHR47112:SF1">
    <property type="entry name" value="PX DOMAIN-CONTAINING PROTEIN"/>
    <property type="match status" value="1"/>
</dbReference>
<dbReference type="AlphaFoldDB" id="F4PTE0"/>
<dbReference type="Pfam" id="PF00169">
    <property type="entry name" value="PH"/>
    <property type="match status" value="1"/>
</dbReference>
<feature type="compositionally biased region" description="Low complexity" evidence="1">
    <location>
        <begin position="409"/>
        <end position="425"/>
    </location>
</feature>
<feature type="compositionally biased region" description="Polar residues" evidence="1">
    <location>
        <begin position="210"/>
        <end position="222"/>
    </location>
</feature>
<dbReference type="SUPFAM" id="SSF50729">
    <property type="entry name" value="PH domain-like"/>
    <property type="match status" value="1"/>
</dbReference>
<evidence type="ECO:0000313" key="3">
    <source>
        <dbReference type="EMBL" id="EGG21662.1"/>
    </source>
</evidence>
<gene>
    <name evidence="3" type="primary">rcdP</name>
    <name evidence="3" type="ORF">DFA_01548</name>
</gene>
<proteinExistence type="predicted"/>
<evidence type="ECO:0000259" key="2">
    <source>
        <dbReference type="PROSITE" id="PS50003"/>
    </source>
</evidence>
<dbReference type="SMART" id="SM00233">
    <property type="entry name" value="PH"/>
    <property type="match status" value="1"/>
</dbReference>
<dbReference type="PANTHER" id="PTHR47112">
    <property type="entry name" value="PX DOMAIN-CONTAINING PROTEIN"/>
    <property type="match status" value="1"/>
</dbReference>
<evidence type="ECO:0000313" key="4">
    <source>
        <dbReference type="Proteomes" id="UP000007797"/>
    </source>
</evidence>
<protein>
    <recommendedName>
        <fullName evidence="2">PH domain-containing protein</fullName>
    </recommendedName>
</protein>
<feature type="domain" description="PH" evidence="2">
    <location>
        <begin position="521"/>
        <end position="621"/>
    </location>
</feature>
<name>F4PTE0_CACFS</name>
<feature type="region of interest" description="Disordered" evidence="1">
    <location>
        <begin position="303"/>
        <end position="324"/>
    </location>
</feature>
<dbReference type="Proteomes" id="UP000007797">
    <property type="component" value="Unassembled WGS sequence"/>
</dbReference>
<dbReference type="Gene3D" id="2.30.29.30">
    <property type="entry name" value="Pleckstrin-homology domain (PH domain)/Phosphotyrosine-binding domain (PTB)"/>
    <property type="match status" value="1"/>
</dbReference>
<dbReference type="PROSITE" id="PS50003">
    <property type="entry name" value="PH_DOMAIN"/>
    <property type="match status" value="1"/>
</dbReference>
<dbReference type="InterPro" id="IPR001849">
    <property type="entry name" value="PH_domain"/>
</dbReference>
<feature type="region of interest" description="Disordered" evidence="1">
    <location>
        <begin position="253"/>
        <end position="276"/>
    </location>
</feature>
<feature type="region of interest" description="Disordered" evidence="1">
    <location>
        <begin position="398"/>
        <end position="425"/>
    </location>
</feature>
<sequence>MSSLQDSHLTPTKLEKKRKNIEGAKDSKSPIHKIRSATLTRQATSKLQFVVDLGTSMAKGSPSKSTANALSLHSSVPYHNTPAYVQSICNSPSAASSVSSISSPSANKTSEKKKKQNNTLHRRSIRISQQLKLDEVTKIYAPLTGSDYLATAPSTPLSPTLSSSTNTNYYQYNSCNNTPVSHPTNFYPLTPVSNKDQLQNTTTTVKSTPIHCSTPLNENHAATTSSSSLNSSNGSTSISPLMASLSTAAANNDNKENVVNSPPTSPNTGNKDNAAVKHPLSPIRLSLTMSPVLKASARKSVSFTPAQQSSGMTISNQQHQKNQLENNKRETINNCEFILGKMSEYQKIVLSNPTLSKDILHSEYEYLITDTRIISKILSPFNNIQGSETDTEVIIKKEKKDKKDKKDSSSSSLQQQQKQEQQQQKKIIESQQQKLAEMDIIAQSIASIAKKILAMESEVKKPNITEKKTHTLGLYVFAIKQYLEDGQMPSDLPTIPTEVAHSLIQSTESTTKLYQPDENGYVYKSGYLIKKCKKGPLVVWKEQWFVLSCEKLSICSSQSSTKIKKEIALNNIISIAPCTKYTEFKHCFMLNVKNPSIKIIVRATSEREASLWMLAIDGLPRRNFDTNQSCINQYIRETMLEVIGSNGGVLNYRRSIAGGVVRSSHGEEWTYRADGTIFNTDHLEPSIRAKELKYVWNGQLLVAAKDSPRNLGSGKFNGVWLAWYDSNGDPFLKYIWDPESNEYLNQNSNLSHKWSTRGLVSKVGTGEWMIEGNVPPTIVMFLQCLRYCRLGKDF</sequence>
<reference evidence="4" key="1">
    <citation type="journal article" date="2011" name="Genome Res.">
        <title>Phylogeny-wide analysis of social amoeba genomes highlights ancient origins for complex intercellular communication.</title>
        <authorList>
            <person name="Heidel A.J."/>
            <person name="Lawal H.M."/>
            <person name="Felder M."/>
            <person name="Schilde C."/>
            <person name="Helps N.R."/>
            <person name="Tunggal B."/>
            <person name="Rivero F."/>
            <person name="John U."/>
            <person name="Schleicher M."/>
            <person name="Eichinger L."/>
            <person name="Platzer M."/>
            <person name="Noegel A.A."/>
            <person name="Schaap P."/>
            <person name="Gloeckner G."/>
        </authorList>
    </citation>
    <scope>NUCLEOTIDE SEQUENCE [LARGE SCALE GENOMIC DNA]</scope>
    <source>
        <strain evidence="4">SH3</strain>
    </source>
</reference>
<keyword evidence="4" id="KW-1185">Reference proteome</keyword>
<feature type="compositionally biased region" description="Low complexity" evidence="1">
    <location>
        <begin position="96"/>
        <end position="107"/>
    </location>
</feature>